<name>A0A1I5HGP5_9ACTN</name>
<dbReference type="RefSeq" id="WP_075015089.1">
    <property type="nucleotide sequence ID" value="NZ_FOWE01000009.1"/>
</dbReference>
<keyword evidence="6 12" id="KW-0812">Transmembrane</keyword>
<keyword evidence="15" id="KW-1185">Reference proteome</keyword>
<dbReference type="PANTHER" id="PTHR24421:SF10">
    <property type="entry name" value="NITRATE_NITRITE SENSOR PROTEIN NARQ"/>
    <property type="match status" value="1"/>
</dbReference>
<proteinExistence type="predicted"/>
<evidence type="ECO:0000256" key="3">
    <source>
        <dbReference type="ARBA" id="ARBA00012438"/>
    </source>
</evidence>
<evidence type="ECO:0000313" key="14">
    <source>
        <dbReference type="EMBL" id="SFO47339.1"/>
    </source>
</evidence>
<evidence type="ECO:0000256" key="2">
    <source>
        <dbReference type="ARBA" id="ARBA00004370"/>
    </source>
</evidence>
<evidence type="ECO:0000256" key="4">
    <source>
        <dbReference type="ARBA" id="ARBA00022553"/>
    </source>
</evidence>
<evidence type="ECO:0000256" key="9">
    <source>
        <dbReference type="ARBA" id="ARBA00022840"/>
    </source>
</evidence>
<dbReference type="InterPro" id="IPR003660">
    <property type="entry name" value="HAMP_dom"/>
</dbReference>
<evidence type="ECO:0000256" key="12">
    <source>
        <dbReference type="SAM" id="Phobius"/>
    </source>
</evidence>
<evidence type="ECO:0000256" key="10">
    <source>
        <dbReference type="ARBA" id="ARBA00022989"/>
    </source>
</evidence>
<keyword evidence="11" id="KW-0902">Two-component regulatory system</keyword>
<dbReference type="GO" id="GO:0005524">
    <property type="term" value="F:ATP binding"/>
    <property type="evidence" value="ECO:0007669"/>
    <property type="project" value="UniProtKB-KW"/>
</dbReference>
<evidence type="ECO:0000256" key="5">
    <source>
        <dbReference type="ARBA" id="ARBA00022679"/>
    </source>
</evidence>
<evidence type="ECO:0000259" key="13">
    <source>
        <dbReference type="PROSITE" id="PS50885"/>
    </source>
</evidence>
<evidence type="ECO:0000256" key="8">
    <source>
        <dbReference type="ARBA" id="ARBA00022777"/>
    </source>
</evidence>
<keyword evidence="4" id="KW-0597">Phosphoprotein</keyword>
<dbReference type="SMART" id="SM00387">
    <property type="entry name" value="HATPase_c"/>
    <property type="match status" value="1"/>
</dbReference>
<dbReference type="Pfam" id="PF07730">
    <property type="entry name" value="HisKA_3"/>
    <property type="match status" value="1"/>
</dbReference>
<keyword evidence="10 12" id="KW-1133">Transmembrane helix</keyword>
<comment type="subcellular location">
    <subcellularLocation>
        <location evidence="2">Membrane</location>
    </subcellularLocation>
</comment>
<dbReference type="InterPro" id="IPR050482">
    <property type="entry name" value="Sensor_HK_TwoCompSys"/>
</dbReference>
<keyword evidence="7" id="KW-0547">Nucleotide-binding</keyword>
<dbReference type="Gene3D" id="1.20.5.1930">
    <property type="match status" value="1"/>
</dbReference>
<dbReference type="Gene3D" id="3.30.565.10">
    <property type="entry name" value="Histidine kinase-like ATPase, C-terminal domain"/>
    <property type="match status" value="1"/>
</dbReference>
<gene>
    <name evidence="14" type="ORF">SAMN05660359_03701</name>
</gene>
<comment type="catalytic activity">
    <reaction evidence="1">
        <text>ATP + protein L-histidine = ADP + protein N-phospho-L-histidine.</text>
        <dbReference type="EC" id="2.7.13.3"/>
    </reaction>
</comment>
<dbReference type="AlphaFoldDB" id="A0A1I5HGP5"/>
<dbReference type="SUPFAM" id="SSF55874">
    <property type="entry name" value="ATPase domain of HSP90 chaperone/DNA topoisomerase II/histidine kinase"/>
    <property type="match status" value="1"/>
</dbReference>
<dbReference type="EC" id="2.7.13.3" evidence="3"/>
<dbReference type="Proteomes" id="UP000183642">
    <property type="component" value="Unassembled WGS sequence"/>
</dbReference>
<dbReference type="PROSITE" id="PS50885">
    <property type="entry name" value="HAMP"/>
    <property type="match status" value="1"/>
</dbReference>
<dbReference type="Pfam" id="PF02518">
    <property type="entry name" value="HATPase_c"/>
    <property type="match status" value="1"/>
</dbReference>
<dbReference type="InterPro" id="IPR003594">
    <property type="entry name" value="HATPase_dom"/>
</dbReference>
<evidence type="ECO:0000256" key="1">
    <source>
        <dbReference type="ARBA" id="ARBA00000085"/>
    </source>
</evidence>
<feature type="transmembrane region" description="Helical" evidence="12">
    <location>
        <begin position="50"/>
        <end position="72"/>
    </location>
</feature>
<dbReference type="SMART" id="SM00304">
    <property type="entry name" value="HAMP"/>
    <property type="match status" value="1"/>
</dbReference>
<evidence type="ECO:0000313" key="15">
    <source>
        <dbReference type="Proteomes" id="UP000183642"/>
    </source>
</evidence>
<evidence type="ECO:0000256" key="6">
    <source>
        <dbReference type="ARBA" id="ARBA00022692"/>
    </source>
</evidence>
<keyword evidence="9" id="KW-0067">ATP-binding</keyword>
<reference evidence="15" key="1">
    <citation type="submission" date="2016-10" db="EMBL/GenBank/DDBJ databases">
        <authorList>
            <person name="Varghese N."/>
            <person name="Submissions S."/>
        </authorList>
    </citation>
    <scope>NUCLEOTIDE SEQUENCE [LARGE SCALE GENOMIC DNA]</scope>
    <source>
        <strain evidence="15">DSM 43161</strain>
    </source>
</reference>
<evidence type="ECO:0000256" key="11">
    <source>
        <dbReference type="ARBA" id="ARBA00023012"/>
    </source>
</evidence>
<sequence>MGDRSRWLQRIGGSLFWRVCLVNAAVFAAGVAVLAVSPATVSSPVALGEFLVLLVGLAVILVANAVLLRAVLGPLDRLRSLMEDVDLLQPGQRLPEQGNGAVADVIRTFNAMLARLEAERALSTGRALAAQEGERRRVARELHDEVGQSLTAVLLGLRGVADRAPPALAEEVVMVQEAARSSLDEVRQVVRRLRPGVLDDLGLCSALTSLVNEHAWLTGADVQRRFSTSLPPLDPQTELVVYRVAQEALTNAARHASARRVLVELTETSSGDAVVLRVLDDGRGVDGSEEGAGVRGMRERALLVGATLTVGPHESGGTDVRLRIPLHPREDGS</sequence>
<dbReference type="InterPro" id="IPR011712">
    <property type="entry name" value="Sig_transdc_His_kin_sub3_dim/P"/>
</dbReference>
<dbReference type="EMBL" id="FOWE01000009">
    <property type="protein sequence ID" value="SFO47339.1"/>
    <property type="molecule type" value="Genomic_DNA"/>
</dbReference>
<evidence type="ECO:0000256" key="7">
    <source>
        <dbReference type="ARBA" id="ARBA00022741"/>
    </source>
</evidence>
<protein>
    <recommendedName>
        <fullName evidence="3">histidine kinase</fullName>
        <ecNumber evidence="3">2.7.13.3</ecNumber>
    </recommendedName>
</protein>
<feature type="transmembrane region" description="Helical" evidence="12">
    <location>
        <begin position="15"/>
        <end position="38"/>
    </location>
</feature>
<dbReference type="GO" id="GO:0046983">
    <property type="term" value="F:protein dimerization activity"/>
    <property type="evidence" value="ECO:0007669"/>
    <property type="project" value="InterPro"/>
</dbReference>
<dbReference type="OrthoDB" id="227596at2"/>
<keyword evidence="8 14" id="KW-0418">Kinase</keyword>
<accession>A0A1I5HGP5</accession>
<dbReference type="InterPro" id="IPR036890">
    <property type="entry name" value="HATPase_C_sf"/>
</dbReference>
<dbReference type="CDD" id="cd16917">
    <property type="entry name" value="HATPase_UhpB-NarQ-NarX-like"/>
    <property type="match status" value="1"/>
</dbReference>
<dbReference type="PANTHER" id="PTHR24421">
    <property type="entry name" value="NITRATE/NITRITE SENSOR PROTEIN NARX-RELATED"/>
    <property type="match status" value="1"/>
</dbReference>
<keyword evidence="12" id="KW-0472">Membrane</keyword>
<dbReference type="GO" id="GO:0016020">
    <property type="term" value="C:membrane"/>
    <property type="evidence" value="ECO:0007669"/>
    <property type="project" value="UniProtKB-SubCell"/>
</dbReference>
<dbReference type="GO" id="GO:0000155">
    <property type="term" value="F:phosphorelay sensor kinase activity"/>
    <property type="evidence" value="ECO:0007669"/>
    <property type="project" value="InterPro"/>
</dbReference>
<keyword evidence="5" id="KW-0808">Transferase</keyword>
<feature type="domain" description="HAMP" evidence="13">
    <location>
        <begin position="69"/>
        <end position="121"/>
    </location>
</feature>
<organism evidence="14 15">
    <name type="scientific">Geodermatophilus obscurus</name>
    <dbReference type="NCBI Taxonomy" id="1861"/>
    <lineage>
        <taxon>Bacteria</taxon>
        <taxon>Bacillati</taxon>
        <taxon>Actinomycetota</taxon>
        <taxon>Actinomycetes</taxon>
        <taxon>Geodermatophilales</taxon>
        <taxon>Geodermatophilaceae</taxon>
        <taxon>Geodermatophilus</taxon>
    </lineage>
</organism>